<dbReference type="Gene3D" id="3.40.50.1110">
    <property type="entry name" value="SGNH hydrolase"/>
    <property type="match status" value="1"/>
</dbReference>
<dbReference type="STRING" id="1631871.FOL01_0721"/>
<dbReference type="SUPFAM" id="SSF52266">
    <property type="entry name" value="SGNH hydrolase"/>
    <property type="match status" value="1"/>
</dbReference>
<accession>A0A1L6RAT6</accession>
<proteinExistence type="predicted"/>
<organism evidence="2 3">
    <name type="scientific">Weissella jogaejeotgali</name>
    <dbReference type="NCBI Taxonomy" id="1631871"/>
    <lineage>
        <taxon>Bacteria</taxon>
        <taxon>Bacillati</taxon>
        <taxon>Bacillota</taxon>
        <taxon>Bacilli</taxon>
        <taxon>Lactobacillales</taxon>
        <taxon>Lactobacillaceae</taxon>
        <taxon>Weissella</taxon>
    </lineage>
</organism>
<dbReference type="OrthoDB" id="2147966at2"/>
<keyword evidence="3" id="KW-1185">Reference proteome</keyword>
<protein>
    <recommendedName>
        <fullName evidence="1">SGNH hydrolase-type esterase domain-containing protein</fullName>
    </recommendedName>
</protein>
<feature type="domain" description="SGNH hydrolase-type esterase" evidence="1">
    <location>
        <begin position="30"/>
        <end position="221"/>
    </location>
</feature>
<dbReference type="InterPro" id="IPR013830">
    <property type="entry name" value="SGNH_hydro"/>
</dbReference>
<dbReference type="KEGG" id="wjo:FOL01_0721"/>
<dbReference type="Pfam" id="PF13472">
    <property type="entry name" value="Lipase_GDSL_2"/>
    <property type="match status" value="1"/>
</dbReference>
<evidence type="ECO:0000259" key="1">
    <source>
        <dbReference type="Pfam" id="PF13472"/>
    </source>
</evidence>
<dbReference type="CDD" id="cd00229">
    <property type="entry name" value="SGNH_hydrolase"/>
    <property type="match status" value="1"/>
</dbReference>
<dbReference type="Proteomes" id="UP000185473">
    <property type="component" value="Chromosome"/>
</dbReference>
<evidence type="ECO:0000313" key="2">
    <source>
        <dbReference type="EMBL" id="APS41580.1"/>
    </source>
</evidence>
<dbReference type="RefSeq" id="WP_075269424.1">
    <property type="nucleotide sequence ID" value="NZ_CP014332.1"/>
</dbReference>
<dbReference type="AlphaFoldDB" id="A0A1L6RAT6"/>
<reference evidence="2 3" key="1">
    <citation type="submission" date="2016-02" db="EMBL/GenBank/DDBJ databases">
        <title>Complete Genome Sequence of Weissella jogaejeotgali FOL01.</title>
        <authorList>
            <person name="Lee J.-H."/>
            <person name="Ku H.-J."/>
        </authorList>
    </citation>
    <scope>NUCLEOTIDE SEQUENCE [LARGE SCALE GENOMIC DNA]</scope>
    <source>
        <strain evidence="2 3">FOL01</strain>
    </source>
</reference>
<sequence length="410" mass="48304">MTVKSKVKRFLKYLHIGKSTNDWTDKNVIVFGDSIVAGQELVREETPYRDAVYAKLASYYLRAHKLENFAETGTGQFKGQHNLDQLAGWTHSFEGSIQHYCQDIRQADVVLIAYGNNDWKQPNPDGSLHTLEEVKMKLRENIQRIRRLNHHIQLVGVLETLAFRKHKPAWHLEGPNGFTYEEMVSAFIEVYQELQVPIFDIRDYHLGNHMDEYVDDRDHFTLSVHKQIAKCLTDFVRHGYQSPTQRFGETVKFIFTENLFEDSQMRWELFKQIRNQAEQGRRSEVLWFGLSEKYQSQLDKLFSENELPADLKITNIYQYYAAPLRYSEKVDDLSLKEGKLFNQNSVDFIKLDGDKIFLKQLDTTKWSNGMTKDYFNNMWLQHYISLKDEVFLVEENKLKSVNPLNLYDIT</sequence>
<evidence type="ECO:0000313" key="3">
    <source>
        <dbReference type="Proteomes" id="UP000185473"/>
    </source>
</evidence>
<dbReference type="EMBL" id="CP014332">
    <property type="protein sequence ID" value="APS41580.1"/>
    <property type="molecule type" value="Genomic_DNA"/>
</dbReference>
<gene>
    <name evidence="2" type="ORF">FOL01_0721</name>
</gene>
<name>A0A1L6RAT6_9LACO</name>
<dbReference type="InterPro" id="IPR036514">
    <property type="entry name" value="SGNH_hydro_sf"/>
</dbReference>